<evidence type="ECO:0000256" key="1">
    <source>
        <dbReference type="SAM" id="Phobius"/>
    </source>
</evidence>
<proteinExistence type="predicted"/>
<organism evidence="2">
    <name type="scientific">Candidatus Heimdallarchaeum aukensis</name>
    <dbReference type="NCBI Taxonomy" id="2876573"/>
    <lineage>
        <taxon>Archaea</taxon>
        <taxon>Promethearchaeati</taxon>
        <taxon>Candidatus Heimdallarchaeota</taxon>
        <taxon>Candidatus Heimdallarchaeia (ex Rinke et al. 2021) (nom. nud.)</taxon>
        <taxon>Candidatus Heimdallarchaeales</taxon>
        <taxon>Candidatus Heimdallarchaeaceae</taxon>
        <taxon>Candidatus Heimdallarchaeum</taxon>
    </lineage>
</organism>
<dbReference type="AlphaFoldDB" id="A0A9Y1FML2"/>
<protein>
    <submittedName>
        <fullName evidence="2">Uncharacterized protein</fullName>
    </submittedName>
</protein>
<dbReference type="EMBL" id="CP084166">
    <property type="protein sequence ID" value="UJG41728.1"/>
    <property type="molecule type" value="Genomic_DNA"/>
</dbReference>
<keyword evidence="1" id="KW-0812">Transmembrane</keyword>
<reference evidence="2" key="1">
    <citation type="journal article" date="2022" name="Nat. Microbiol.">
        <title>Unique mobile elements and scalable gene flow at the prokaryote-eukaryote boundary revealed by circularized Asgard archaea genomes.</title>
        <authorList>
            <person name="Wu F."/>
            <person name="Speth D.R."/>
            <person name="Philosof A."/>
            <person name="Cremiere A."/>
            <person name="Narayanan A."/>
            <person name="Barco R.A."/>
            <person name="Connon S.A."/>
            <person name="Amend J.P."/>
            <person name="Antoshechkin I.A."/>
            <person name="Orphan V.J."/>
        </authorList>
    </citation>
    <scope>NUCLEOTIDE SEQUENCE</scope>
    <source>
        <strain evidence="2">PM71</strain>
    </source>
</reference>
<gene>
    <name evidence="2" type="ORF">K9W45_04495</name>
</gene>
<dbReference type="Proteomes" id="UP001201020">
    <property type="component" value="Chromosome"/>
</dbReference>
<feature type="transmembrane region" description="Helical" evidence="1">
    <location>
        <begin position="266"/>
        <end position="285"/>
    </location>
</feature>
<evidence type="ECO:0000313" key="2">
    <source>
        <dbReference type="EMBL" id="UJG41728.1"/>
    </source>
</evidence>
<name>A0A9Y1FML2_9ARCH</name>
<sequence>MNKSKIFGTLLILTMVGLSLTSSSLSSLAYDQLEEANSLRATTVIKPHDIISQDYLNAFSYSSQIRVGKLIKFKVTELERTENIHVQEGDKKIKKGDNIIIRIEADPDLNLNHPDQWALIYVNDVKALYTRESYQIARFFHYILPKTVNISMVDFAQDLDGSMFGDYPIGTEVISFFDFVKYFKETGDPDFQTWEFEGNTAIYEYDQVIETGNTSHTKLIYDMDTSFLNEYYYSEVHTVNGEVVASANMTLIRTHGWGLPYNVSTLVVWIPIMVFTLGIIIAIRLRVAQRIKIYFEAKKLAKREE</sequence>
<keyword evidence="1" id="KW-1133">Transmembrane helix</keyword>
<accession>A0A9Y1FML2</accession>
<keyword evidence="1" id="KW-0472">Membrane</keyword>